<evidence type="ECO:0000256" key="1">
    <source>
        <dbReference type="SAM" id="MobiDB-lite"/>
    </source>
</evidence>
<sequence>MRSSLIKNSCISVALTKQPSAYYPKLLREFWYTAEEDAAMKTISFTLSCFEKPLSFDLSVFSSFIGLKPSENCVSLPPKETVNGGLVTLGLFDEKHPHLSYIDLINSTSATTFKPTFENEVALTAHMCKVAVLSPDPIKSLLPPSGVRNADDTADKSSSGTSVQPVTQSKATTIRKLRKKKIPFSTQLKALQSIRVLDQNVQDEVKEFGFETPDSANQESQSDHQDIAANLNTSLVGGDDYNLNASADVPALSDPLGHLRKELHTLSNNVDQLELNISKKVSKDIKSFVPSIFVDSIKAQLRGLLSEALKECLPLIQESIHQSFQQSMEEQLPLFATQVCYIKKELSKVLKTKMGKSISGKVCKGMGTVSDKLASVPSTMATNSQHVQDMRLMFKDMVALLEAAEVFKKANAEGEKWEKNNPETPTKEDDAQIPDPTKGEQHLREKKALVLHASVEKSSEEITSKKNVSDDEPPVKKLKFLIPTSSSILSPTPLNSVQPEPIQKPKVTKMTFEQFSKHLTKTTSSIFSPTPPRELNLLRDPTPLKDESKWKGIETDKPLKDVMLFIEEGGSIPKILSFKSFLIPEGQLTQEDVMAQLKEMKRLADLKAEKETSEKSLQKIMNHATIRAWAKKMADYELREKIC</sequence>
<name>A0ABQ5DWQ9_9ASTR</name>
<organism evidence="2 3">
    <name type="scientific">Tanacetum coccineum</name>
    <dbReference type="NCBI Taxonomy" id="301880"/>
    <lineage>
        <taxon>Eukaryota</taxon>
        <taxon>Viridiplantae</taxon>
        <taxon>Streptophyta</taxon>
        <taxon>Embryophyta</taxon>
        <taxon>Tracheophyta</taxon>
        <taxon>Spermatophyta</taxon>
        <taxon>Magnoliopsida</taxon>
        <taxon>eudicotyledons</taxon>
        <taxon>Gunneridae</taxon>
        <taxon>Pentapetalae</taxon>
        <taxon>asterids</taxon>
        <taxon>campanulids</taxon>
        <taxon>Asterales</taxon>
        <taxon>Asteraceae</taxon>
        <taxon>Asteroideae</taxon>
        <taxon>Anthemideae</taxon>
        <taxon>Anthemidinae</taxon>
        <taxon>Tanacetum</taxon>
    </lineage>
</organism>
<feature type="region of interest" description="Disordered" evidence="1">
    <location>
        <begin position="141"/>
        <end position="172"/>
    </location>
</feature>
<evidence type="ECO:0000313" key="3">
    <source>
        <dbReference type="Proteomes" id="UP001151760"/>
    </source>
</evidence>
<dbReference type="EMBL" id="BQNB010015734">
    <property type="protein sequence ID" value="GJT43495.1"/>
    <property type="molecule type" value="Genomic_DNA"/>
</dbReference>
<reference evidence="2" key="1">
    <citation type="journal article" date="2022" name="Int. J. Mol. Sci.">
        <title>Draft Genome of Tanacetum Coccineum: Genomic Comparison of Closely Related Tanacetum-Family Plants.</title>
        <authorList>
            <person name="Yamashiro T."/>
            <person name="Shiraishi A."/>
            <person name="Nakayama K."/>
            <person name="Satake H."/>
        </authorList>
    </citation>
    <scope>NUCLEOTIDE SEQUENCE</scope>
</reference>
<feature type="compositionally biased region" description="Basic and acidic residues" evidence="1">
    <location>
        <begin position="412"/>
        <end position="430"/>
    </location>
</feature>
<feature type="region of interest" description="Disordered" evidence="1">
    <location>
        <begin position="522"/>
        <end position="542"/>
    </location>
</feature>
<keyword evidence="3" id="KW-1185">Reference proteome</keyword>
<protein>
    <submittedName>
        <fullName evidence="2">Uncharacterized protein</fullName>
    </submittedName>
</protein>
<gene>
    <name evidence="2" type="ORF">Tco_0952210</name>
</gene>
<reference evidence="2" key="2">
    <citation type="submission" date="2022-01" db="EMBL/GenBank/DDBJ databases">
        <authorList>
            <person name="Yamashiro T."/>
            <person name="Shiraishi A."/>
            <person name="Satake H."/>
            <person name="Nakayama K."/>
        </authorList>
    </citation>
    <scope>NUCLEOTIDE SEQUENCE</scope>
</reference>
<feature type="compositionally biased region" description="Polar residues" evidence="1">
    <location>
        <begin position="156"/>
        <end position="172"/>
    </location>
</feature>
<proteinExistence type="predicted"/>
<feature type="region of interest" description="Disordered" evidence="1">
    <location>
        <begin position="412"/>
        <end position="443"/>
    </location>
</feature>
<dbReference type="Proteomes" id="UP001151760">
    <property type="component" value="Unassembled WGS sequence"/>
</dbReference>
<evidence type="ECO:0000313" key="2">
    <source>
        <dbReference type="EMBL" id="GJT43495.1"/>
    </source>
</evidence>
<comment type="caution">
    <text evidence="2">The sequence shown here is derived from an EMBL/GenBank/DDBJ whole genome shotgun (WGS) entry which is preliminary data.</text>
</comment>
<accession>A0ABQ5DWQ9</accession>